<dbReference type="InterPro" id="IPR011701">
    <property type="entry name" value="MFS"/>
</dbReference>
<feature type="transmembrane region" description="Helical" evidence="7">
    <location>
        <begin position="76"/>
        <end position="103"/>
    </location>
</feature>
<dbReference type="InterPro" id="IPR020846">
    <property type="entry name" value="MFS_dom"/>
</dbReference>
<evidence type="ECO:0000256" key="1">
    <source>
        <dbReference type="ARBA" id="ARBA00004651"/>
    </source>
</evidence>
<proteinExistence type="predicted"/>
<dbReference type="Proteomes" id="UP001056035">
    <property type="component" value="Chromosome"/>
</dbReference>
<dbReference type="InterPro" id="IPR005829">
    <property type="entry name" value="Sugar_transporter_CS"/>
</dbReference>
<accession>A0ABY5DPA4</accession>
<evidence type="ECO:0000256" key="6">
    <source>
        <dbReference type="ARBA" id="ARBA00023136"/>
    </source>
</evidence>
<keyword evidence="4 7" id="KW-0812">Transmembrane</keyword>
<dbReference type="InterPro" id="IPR036259">
    <property type="entry name" value="MFS_trans_sf"/>
</dbReference>
<dbReference type="PRINTS" id="PR01036">
    <property type="entry name" value="TCRTETB"/>
</dbReference>
<feature type="transmembrane region" description="Helical" evidence="7">
    <location>
        <begin position="360"/>
        <end position="383"/>
    </location>
</feature>
<feature type="transmembrane region" description="Helical" evidence="7">
    <location>
        <begin position="164"/>
        <end position="186"/>
    </location>
</feature>
<dbReference type="InterPro" id="IPR004638">
    <property type="entry name" value="EmrB-like"/>
</dbReference>
<evidence type="ECO:0000259" key="8">
    <source>
        <dbReference type="PROSITE" id="PS50850"/>
    </source>
</evidence>
<feature type="transmembrane region" description="Helical" evidence="7">
    <location>
        <begin position="229"/>
        <end position="247"/>
    </location>
</feature>
<dbReference type="PROSITE" id="PS50850">
    <property type="entry name" value="MFS"/>
    <property type="match status" value="1"/>
</dbReference>
<evidence type="ECO:0000313" key="9">
    <source>
        <dbReference type="EMBL" id="UTI63280.1"/>
    </source>
</evidence>
<dbReference type="Gene3D" id="1.20.1250.20">
    <property type="entry name" value="MFS general substrate transporter like domains"/>
    <property type="match status" value="1"/>
</dbReference>
<feature type="transmembrane region" description="Helical" evidence="7">
    <location>
        <begin position="139"/>
        <end position="158"/>
    </location>
</feature>
<dbReference type="SUPFAM" id="SSF103473">
    <property type="entry name" value="MFS general substrate transporter"/>
    <property type="match status" value="1"/>
</dbReference>
<sequence>MAERETWRWGPLAAVCLAQLLLMLDVTIVIVALPDVARDLSGDLQSMQLIVDAYALTLAALLLNTGAIADRVGRRLVFLIGLVVFGVASALCGVAGSAAFLVVARGLQGIGGAMLFATGLAILGAAYQGADRAKALGAFGAVFGGAVALGPLVGGAIIELANWRWIFLVNLPVVVLAVVIAVRYVPETRDERPRPVDWIGQLTFTVGIGALVCALIKGGDWGWGDRTTLTLFAVAPVSLGLFTFSQARQRQPMFDLALLRNRSFAGGAIAAFATSASLFGMFVYLTLFFQQVENTNGLEAGTRLLPVTVLAFFAAAGAGRLSAVVSARLVLTVALGCTALGLLQMTMLDSGSSWTVALPGLVLCGLGFGLANPTVAAVTLAVAPPHQAATATGMNSTFRQVGVASGVAGMGAIFSHALRSVDIAARRAPAGSLDSAAVHQAFATALDRVFFTGSAIAGVGAVLAAVLIRPVETPAVGVPREEASGAAASGVGAGSAA</sequence>
<keyword evidence="2" id="KW-0813">Transport</keyword>
<evidence type="ECO:0000256" key="2">
    <source>
        <dbReference type="ARBA" id="ARBA00022448"/>
    </source>
</evidence>
<evidence type="ECO:0000256" key="3">
    <source>
        <dbReference type="ARBA" id="ARBA00022475"/>
    </source>
</evidence>
<dbReference type="Gene3D" id="1.20.1720.10">
    <property type="entry name" value="Multidrug resistance protein D"/>
    <property type="match status" value="1"/>
</dbReference>
<keyword evidence="6 7" id="KW-0472">Membrane</keyword>
<dbReference type="PANTHER" id="PTHR42718:SF49">
    <property type="entry name" value="EXPORT PROTEIN"/>
    <property type="match status" value="1"/>
</dbReference>
<name>A0ABY5DPA4_9ACTN</name>
<dbReference type="NCBIfam" id="TIGR00711">
    <property type="entry name" value="efflux_EmrB"/>
    <property type="match status" value="1"/>
</dbReference>
<feature type="transmembrane region" description="Helical" evidence="7">
    <location>
        <begin position="304"/>
        <end position="322"/>
    </location>
</feature>
<evidence type="ECO:0000256" key="4">
    <source>
        <dbReference type="ARBA" id="ARBA00022692"/>
    </source>
</evidence>
<keyword evidence="5 7" id="KW-1133">Transmembrane helix</keyword>
<keyword evidence="10" id="KW-1185">Reference proteome</keyword>
<feature type="transmembrane region" description="Helical" evidence="7">
    <location>
        <begin position="268"/>
        <end position="292"/>
    </location>
</feature>
<gene>
    <name evidence="9" type="ORF">NBH00_18205</name>
</gene>
<evidence type="ECO:0000313" key="10">
    <source>
        <dbReference type="Proteomes" id="UP001056035"/>
    </source>
</evidence>
<evidence type="ECO:0000256" key="5">
    <source>
        <dbReference type="ARBA" id="ARBA00022989"/>
    </source>
</evidence>
<dbReference type="CDD" id="cd17321">
    <property type="entry name" value="MFS_MMR_MDR_like"/>
    <property type="match status" value="1"/>
</dbReference>
<feature type="domain" description="Major facilitator superfamily (MFS) profile" evidence="8">
    <location>
        <begin position="11"/>
        <end position="472"/>
    </location>
</feature>
<feature type="transmembrane region" description="Helical" evidence="7">
    <location>
        <begin position="329"/>
        <end position="348"/>
    </location>
</feature>
<feature type="transmembrane region" description="Helical" evidence="7">
    <location>
        <begin position="449"/>
        <end position="468"/>
    </location>
</feature>
<dbReference type="RefSeq" id="WP_254570008.1">
    <property type="nucleotide sequence ID" value="NZ_CP098502.1"/>
</dbReference>
<dbReference type="Pfam" id="PF07690">
    <property type="entry name" value="MFS_1"/>
    <property type="match status" value="1"/>
</dbReference>
<feature type="transmembrane region" description="Helical" evidence="7">
    <location>
        <begin position="109"/>
        <end position="127"/>
    </location>
</feature>
<feature type="transmembrane region" description="Helical" evidence="7">
    <location>
        <begin position="53"/>
        <end position="69"/>
    </location>
</feature>
<organism evidence="9 10">
    <name type="scientific">Paraconexibacter antarcticus</name>
    <dbReference type="NCBI Taxonomy" id="2949664"/>
    <lineage>
        <taxon>Bacteria</taxon>
        <taxon>Bacillati</taxon>
        <taxon>Actinomycetota</taxon>
        <taxon>Thermoleophilia</taxon>
        <taxon>Solirubrobacterales</taxon>
        <taxon>Paraconexibacteraceae</taxon>
        <taxon>Paraconexibacter</taxon>
    </lineage>
</organism>
<dbReference type="PANTHER" id="PTHR42718">
    <property type="entry name" value="MAJOR FACILITATOR SUPERFAMILY MULTIDRUG TRANSPORTER MFSC"/>
    <property type="match status" value="1"/>
</dbReference>
<feature type="transmembrane region" description="Helical" evidence="7">
    <location>
        <begin position="198"/>
        <end position="217"/>
    </location>
</feature>
<feature type="transmembrane region" description="Helical" evidence="7">
    <location>
        <begin position="12"/>
        <end position="33"/>
    </location>
</feature>
<protein>
    <submittedName>
        <fullName evidence="9">MFS transporter</fullName>
    </submittedName>
</protein>
<dbReference type="EMBL" id="CP098502">
    <property type="protein sequence ID" value="UTI63280.1"/>
    <property type="molecule type" value="Genomic_DNA"/>
</dbReference>
<keyword evidence="3" id="KW-1003">Cell membrane</keyword>
<comment type="subcellular location">
    <subcellularLocation>
        <location evidence="1">Cell membrane</location>
        <topology evidence="1">Multi-pass membrane protein</topology>
    </subcellularLocation>
</comment>
<reference evidence="9 10" key="1">
    <citation type="submission" date="2022-06" db="EMBL/GenBank/DDBJ databases">
        <title>Paraconexibacter antarcticus.</title>
        <authorList>
            <person name="Kim C.S."/>
        </authorList>
    </citation>
    <scope>NUCLEOTIDE SEQUENCE [LARGE SCALE GENOMIC DNA]</scope>
    <source>
        <strain evidence="9 10">02-257</strain>
    </source>
</reference>
<dbReference type="PROSITE" id="PS00216">
    <property type="entry name" value="SUGAR_TRANSPORT_1"/>
    <property type="match status" value="1"/>
</dbReference>
<evidence type="ECO:0000256" key="7">
    <source>
        <dbReference type="SAM" id="Phobius"/>
    </source>
</evidence>